<accession>A0A1M4DXK8</accession>
<reference evidence="2" key="1">
    <citation type="submission" date="2016-04" db="EMBL/GenBank/DDBJ databases">
        <authorList>
            <person name="Evans L.H."/>
            <person name="Alamgir A."/>
            <person name="Owens N."/>
            <person name="Weber N.D."/>
            <person name="Virtaneva K."/>
            <person name="Barbian K."/>
            <person name="Babar A."/>
            <person name="Rosenke K."/>
        </authorList>
    </citation>
    <scope>NUCLEOTIDE SEQUENCE</scope>
    <source>
        <strain evidence="2">Nono1</strain>
    </source>
</reference>
<evidence type="ECO:0000256" key="1">
    <source>
        <dbReference type="SAM" id="Phobius"/>
    </source>
</evidence>
<keyword evidence="1" id="KW-0812">Transmembrane</keyword>
<dbReference type="EMBL" id="LT559118">
    <property type="protein sequence ID" value="SBO91270.1"/>
    <property type="molecule type" value="Genomic_DNA"/>
</dbReference>
<organism evidence="2">
    <name type="scientific">Nonomuraea gerenzanensis</name>
    <dbReference type="NCBI Taxonomy" id="93944"/>
    <lineage>
        <taxon>Bacteria</taxon>
        <taxon>Bacillati</taxon>
        <taxon>Actinomycetota</taxon>
        <taxon>Actinomycetes</taxon>
        <taxon>Streptosporangiales</taxon>
        <taxon>Streptosporangiaceae</taxon>
        <taxon>Nonomuraea</taxon>
    </lineage>
</organism>
<name>A0A1M4DXK8_9ACTN</name>
<sequence length="41" mass="4322">MLFNFLLPMLAGLIKLALIIGVIAVLVFVAVAVVGKSSRSH</sequence>
<keyword evidence="1" id="KW-0472">Membrane</keyword>
<gene>
    <name evidence="2" type="ORF">BN4615_P784</name>
</gene>
<dbReference type="AlphaFoldDB" id="A0A1M4DXK8"/>
<feature type="transmembrane region" description="Helical" evidence="1">
    <location>
        <begin position="12"/>
        <end position="35"/>
    </location>
</feature>
<keyword evidence="1" id="KW-1133">Transmembrane helix</keyword>
<evidence type="ECO:0000313" key="2">
    <source>
        <dbReference type="EMBL" id="SBO91270.1"/>
    </source>
</evidence>
<protein>
    <submittedName>
        <fullName evidence="2">Uncharacterized protein</fullName>
    </submittedName>
</protein>
<proteinExistence type="predicted"/>